<reference evidence="1" key="2">
    <citation type="journal article" date="2015" name="Fish Shellfish Immunol.">
        <title>Early steps in the European eel (Anguilla anguilla)-Vibrio vulnificus interaction in the gills: Role of the RtxA13 toxin.</title>
        <authorList>
            <person name="Callol A."/>
            <person name="Pajuelo D."/>
            <person name="Ebbesson L."/>
            <person name="Teles M."/>
            <person name="MacKenzie S."/>
            <person name="Amaro C."/>
        </authorList>
    </citation>
    <scope>NUCLEOTIDE SEQUENCE</scope>
</reference>
<organism evidence="1">
    <name type="scientific">Anguilla anguilla</name>
    <name type="common">European freshwater eel</name>
    <name type="synonym">Muraena anguilla</name>
    <dbReference type="NCBI Taxonomy" id="7936"/>
    <lineage>
        <taxon>Eukaryota</taxon>
        <taxon>Metazoa</taxon>
        <taxon>Chordata</taxon>
        <taxon>Craniata</taxon>
        <taxon>Vertebrata</taxon>
        <taxon>Euteleostomi</taxon>
        <taxon>Actinopterygii</taxon>
        <taxon>Neopterygii</taxon>
        <taxon>Teleostei</taxon>
        <taxon>Anguilliformes</taxon>
        <taxon>Anguillidae</taxon>
        <taxon>Anguilla</taxon>
    </lineage>
</organism>
<protein>
    <submittedName>
        <fullName evidence="1">Uncharacterized protein</fullName>
    </submittedName>
</protein>
<sequence>MSRIIQVYDEEKQINVQVSRF</sequence>
<dbReference type="EMBL" id="GBXM01106781">
    <property type="protein sequence ID" value="JAH01796.1"/>
    <property type="molecule type" value="Transcribed_RNA"/>
</dbReference>
<evidence type="ECO:0000313" key="1">
    <source>
        <dbReference type="EMBL" id="JAH01796.1"/>
    </source>
</evidence>
<name>A0A0E9PAX6_ANGAN</name>
<proteinExistence type="predicted"/>
<reference evidence="1" key="1">
    <citation type="submission" date="2014-11" db="EMBL/GenBank/DDBJ databases">
        <authorList>
            <person name="Amaro Gonzalez C."/>
        </authorList>
    </citation>
    <scope>NUCLEOTIDE SEQUENCE</scope>
</reference>
<dbReference type="AlphaFoldDB" id="A0A0E9PAX6"/>
<dbReference type="EMBL" id="GBXM01077308">
    <property type="protein sequence ID" value="JAH31269.1"/>
    <property type="molecule type" value="Transcribed_RNA"/>
</dbReference>
<accession>A0A0E9PAX6</accession>